<dbReference type="AlphaFoldDB" id="A0A2P2MT32"/>
<reference evidence="1" key="1">
    <citation type="submission" date="2018-02" db="EMBL/GenBank/DDBJ databases">
        <title>Rhizophora mucronata_Transcriptome.</title>
        <authorList>
            <person name="Meera S.P."/>
            <person name="Sreeshan A."/>
            <person name="Augustine A."/>
        </authorList>
    </citation>
    <scope>NUCLEOTIDE SEQUENCE</scope>
    <source>
        <tissue evidence="1">Leaf</tissue>
    </source>
</reference>
<evidence type="ECO:0000313" key="1">
    <source>
        <dbReference type="EMBL" id="MBX33360.1"/>
    </source>
</evidence>
<organism evidence="1">
    <name type="scientific">Rhizophora mucronata</name>
    <name type="common">Asiatic mangrove</name>
    <dbReference type="NCBI Taxonomy" id="61149"/>
    <lineage>
        <taxon>Eukaryota</taxon>
        <taxon>Viridiplantae</taxon>
        <taxon>Streptophyta</taxon>
        <taxon>Embryophyta</taxon>
        <taxon>Tracheophyta</taxon>
        <taxon>Spermatophyta</taxon>
        <taxon>Magnoliopsida</taxon>
        <taxon>eudicotyledons</taxon>
        <taxon>Gunneridae</taxon>
        <taxon>Pentapetalae</taxon>
        <taxon>rosids</taxon>
        <taxon>fabids</taxon>
        <taxon>Malpighiales</taxon>
        <taxon>Rhizophoraceae</taxon>
        <taxon>Rhizophora</taxon>
    </lineage>
</organism>
<dbReference type="EMBL" id="GGEC01052876">
    <property type="protein sequence ID" value="MBX33360.1"/>
    <property type="molecule type" value="Transcribed_RNA"/>
</dbReference>
<name>A0A2P2MT32_RHIMU</name>
<proteinExistence type="predicted"/>
<sequence length="40" mass="4344">MTQGPPYCEVVSAMIPAVPIWQSSYIPLCPQFTNACLSCP</sequence>
<protein>
    <submittedName>
        <fullName evidence="1">Uncharacterized protein</fullName>
    </submittedName>
</protein>
<accession>A0A2P2MT32</accession>